<protein>
    <submittedName>
        <fullName evidence="2">Uncharacterized protein</fullName>
    </submittedName>
</protein>
<dbReference type="EMBL" id="CM004398">
    <property type="protein sequence ID" value="OAY35723.1"/>
    <property type="molecule type" value="Genomic_DNA"/>
</dbReference>
<proteinExistence type="predicted"/>
<feature type="region of interest" description="Disordered" evidence="1">
    <location>
        <begin position="1"/>
        <end position="34"/>
    </location>
</feature>
<organism evidence="2">
    <name type="scientific">Manihot esculenta</name>
    <name type="common">Cassava</name>
    <name type="synonym">Jatropha manihot</name>
    <dbReference type="NCBI Taxonomy" id="3983"/>
    <lineage>
        <taxon>Eukaryota</taxon>
        <taxon>Viridiplantae</taxon>
        <taxon>Streptophyta</taxon>
        <taxon>Embryophyta</taxon>
        <taxon>Tracheophyta</taxon>
        <taxon>Spermatophyta</taxon>
        <taxon>Magnoliopsida</taxon>
        <taxon>eudicotyledons</taxon>
        <taxon>Gunneridae</taxon>
        <taxon>Pentapetalae</taxon>
        <taxon>rosids</taxon>
        <taxon>fabids</taxon>
        <taxon>Malpighiales</taxon>
        <taxon>Euphorbiaceae</taxon>
        <taxon>Crotonoideae</taxon>
        <taxon>Manihoteae</taxon>
        <taxon>Manihot</taxon>
    </lineage>
</organism>
<feature type="compositionally biased region" description="Basic and acidic residues" evidence="1">
    <location>
        <begin position="23"/>
        <end position="34"/>
    </location>
</feature>
<reference evidence="2" key="1">
    <citation type="submission" date="2016-02" db="EMBL/GenBank/DDBJ databases">
        <title>WGS assembly of Manihot esculenta.</title>
        <authorList>
            <person name="Bredeson J.V."/>
            <person name="Prochnik S.E."/>
            <person name="Lyons J.B."/>
            <person name="Schmutz J."/>
            <person name="Grimwood J."/>
            <person name="Vrebalov J."/>
            <person name="Bart R.S."/>
            <person name="Amuge T."/>
            <person name="Ferguson M.E."/>
            <person name="Green R."/>
            <person name="Putnam N."/>
            <person name="Stites J."/>
            <person name="Rounsley S."/>
            <person name="Rokhsar D.S."/>
        </authorList>
    </citation>
    <scope>NUCLEOTIDE SEQUENCE [LARGE SCALE GENOMIC DNA]</scope>
    <source>
        <tissue evidence="2">Leaf</tissue>
    </source>
</reference>
<name>A0A2C9UVW3_MANES</name>
<dbReference type="AlphaFoldDB" id="A0A2C9UVW3"/>
<gene>
    <name evidence="2" type="ORF">MANES_12G124900</name>
</gene>
<evidence type="ECO:0000313" key="2">
    <source>
        <dbReference type="EMBL" id="OAY35723.1"/>
    </source>
</evidence>
<evidence type="ECO:0000256" key="1">
    <source>
        <dbReference type="SAM" id="MobiDB-lite"/>
    </source>
</evidence>
<sequence>MSRELELSHVEVPPQLSSTQNELRNHRLSHELRS</sequence>
<accession>A0A2C9UVW3</accession>